<dbReference type="InterPro" id="IPR025489">
    <property type="entry name" value="DUF4381"/>
</dbReference>
<dbReference type="EMBL" id="JAAGKH010000007">
    <property type="protein sequence ID" value="NDR88439.1"/>
    <property type="molecule type" value="Genomic_DNA"/>
</dbReference>
<dbReference type="KEGG" id="ftz:CH68_213"/>
<sequence>MQTNNLLEQLKDIYLPEKVSQWWPLAYGWWLLLAVVILAIIVGLVFLHLRRKAKSYKDCIIDDFRETVEKTYQQKSKEVLQDISVYLKRVALQKFPNQPIKTLHGQQWLEFLDTKLKQQSFKTTKANMLGNSYKPVELDRVTLNEIMTVAEQWLRRVL</sequence>
<gene>
    <name evidence="3" type="ORF">FWI86_02945</name>
    <name evidence="2" type="ORF">FWJ04_01645</name>
</gene>
<dbReference type="Pfam" id="PF14316">
    <property type="entry name" value="DUF4381"/>
    <property type="match status" value="1"/>
</dbReference>
<dbReference type="OMA" id="WYEFLDS"/>
<dbReference type="EMBL" id="JAAGJP010000013">
    <property type="protein sequence ID" value="NDS68062.1"/>
    <property type="molecule type" value="Genomic_DNA"/>
</dbReference>
<dbReference type="KEGG" id="ftc:DA46_516"/>
<name>A0A0B3VDI6_FRATU</name>
<organism evidence="2">
    <name type="scientific">Francisella tularensis subsp. holarctica</name>
    <dbReference type="NCBI Taxonomy" id="119857"/>
    <lineage>
        <taxon>Bacteria</taxon>
        <taxon>Pseudomonadati</taxon>
        <taxon>Pseudomonadota</taxon>
        <taxon>Gammaproteobacteria</taxon>
        <taxon>Thiotrichales</taxon>
        <taxon>Francisellaceae</taxon>
        <taxon>Francisella</taxon>
    </lineage>
</organism>
<reference evidence="2" key="2">
    <citation type="submission" date="2020-02" db="EMBL/GenBank/DDBJ databases">
        <title>Using affinity propagation clustering for identifying bacterial clades and subclades with whole-genome sequences of Francisella tularensis.</title>
        <authorList>
            <person name="Homeier-Bachmann T."/>
            <person name="Abdel-Glil M.Y."/>
            <person name="Hackbart A."/>
            <person name="Hotzel H."/>
            <person name="Tomaso H."/>
        </authorList>
    </citation>
    <scope>NUCLEOTIDE SEQUENCE</scope>
    <source>
        <strain evidence="3">15T0085</strain>
        <strain evidence="2">17T1429</strain>
    </source>
</reference>
<keyword evidence="1" id="KW-0812">Transmembrane</keyword>
<keyword evidence="1" id="KW-1133">Transmembrane helix</keyword>
<feature type="transmembrane region" description="Helical" evidence="1">
    <location>
        <begin position="27"/>
        <end position="47"/>
    </location>
</feature>
<accession>A0A0B3VDI6</accession>
<dbReference type="HOGENOM" id="CLU_113195_0_0_6"/>
<evidence type="ECO:0000313" key="3">
    <source>
        <dbReference type="EMBL" id="NDS68062.1"/>
    </source>
</evidence>
<proteinExistence type="predicted"/>
<evidence type="ECO:0000256" key="1">
    <source>
        <dbReference type="SAM" id="Phobius"/>
    </source>
</evidence>
<dbReference type="AlphaFoldDB" id="A0A0B3VDI6"/>
<dbReference type="KEGG" id="ftv:CH67_478"/>
<protein>
    <submittedName>
        <fullName evidence="2">DUF4381 domain-containing protein</fullName>
    </submittedName>
</protein>
<reference evidence="2" key="1">
    <citation type="submission" date="2019-08" db="EMBL/GenBank/DDBJ databases">
        <authorList>
            <person name="Busch A."/>
        </authorList>
    </citation>
    <scope>NUCLEOTIDE SEQUENCE</scope>
    <source>
        <strain evidence="3">15T0085</strain>
        <strain evidence="2">17T1429</strain>
    </source>
</reference>
<dbReference type="RefSeq" id="WP_003014250.1">
    <property type="nucleotide sequence ID" value="NZ_CP009693.1"/>
</dbReference>
<comment type="caution">
    <text evidence="2">The sequence shown here is derived from an EMBL/GenBank/DDBJ whole genome shotgun (WGS) entry which is preliminary data.</text>
</comment>
<dbReference type="eggNOG" id="ENOG50331W9">
    <property type="taxonomic scope" value="Bacteria"/>
</dbReference>
<evidence type="ECO:0000313" key="2">
    <source>
        <dbReference type="EMBL" id="NDR88439.1"/>
    </source>
</evidence>
<keyword evidence="1" id="KW-0472">Membrane</keyword>